<sequence length="189" mass="21404">MEFFEVIYGRRAVRKFKSDPVNREDILRILNAANYAPSGMNRQQWEFIVVSGEKKDQLGDSYAVIADAYTSGWEQREREQFMNYARTYGGAPIVIVVLTDASDMDGIRKMNLESASAAMENLLLAARALDLGTCWMTGPLNDEASVRKILNIPDSKEIVALTPLGYPEKFPQALPRLDPELKDKVRWLE</sequence>
<protein>
    <submittedName>
        <fullName evidence="2">Nitroreductase family protein</fullName>
    </submittedName>
</protein>
<dbReference type="AlphaFoldDB" id="A0A0W8E4B4"/>
<evidence type="ECO:0000313" key="2">
    <source>
        <dbReference type="EMBL" id="KUG03504.1"/>
    </source>
</evidence>
<dbReference type="PANTHER" id="PTHR23026">
    <property type="entry name" value="NADPH NITROREDUCTASE"/>
    <property type="match status" value="1"/>
</dbReference>
<comment type="caution">
    <text evidence="2">The sequence shown here is derived from an EMBL/GenBank/DDBJ whole genome shotgun (WGS) entry which is preliminary data.</text>
</comment>
<name>A0A0W8E4B4_9ZZZZ</name>
<organism evidence="2">
    <name type="scientific">hydrocarbon metagenome</name>
    <dbReference type="NCBI Taxonomy" id="938273"/>
    <lineage>
        <taxon>unclassified sequences</taxon>
        <taxon>metagenomes</taxon>
        <taxon>ecological metagenomes</taxon>
    </lineage>
</organism>
<reference evidence="2" key="1">
    <citation type="journal article" date="2015" name="Proc. Natl. Acad. Sci. U.S.A.">
        <title>Networks of energetic and metabolic interactions define dynamics in microbial communities.</title>
        <authorList>
            <person name="Embree M."/>
            <person name="Liu J.K."/>
            <person name="Al-Bassam M.M."/>
            <person name="Zengler K."/>
        </authorList>
    </citation>
    <scope>NUCLEOTIDE SEQUENCE</scope>
</reference>
<dbReference type="EMBL" id="LNQE01001878">
    <property type="protein sequence ID" value="KUG03504.1"/>
    <property type="molecule type" value="Genomic_DNA"/>
</dbReference>
<dbReference type="SUPFAM" id="SSF55469">
    <property type="entry name" value="FMN-dependent nitroreductase-like"/>
    <property type="match status" value="1"/>
</dbReference>
<proteinExistence type="predicted"/>
<dbReference type="InterPro" id="IPR029479">
    <property type="entry name" value="Nitroreductase"/>
</dbReference>
<gene>
    <name evidence="2" type="ORF">ASZ90_019066</name>
</gene>
<dbReference type="Gene3D" id="3.40.109.10">
    <property type="entry name" value="NADH Oxidase"/>
    <property type="match status" value="1"/>
</dbReference>
<dbReference type="Pfam" id="PF00881">
    <property type="entry name" value="Nitroreductase"/>
    <property type="match status" value="1"/>
</dbReference>
<dbReference type="InterPro" id="IPR000415">
    <property type="entry name" value="Nitroreductase-like"/>
</dbReference>
<feature type="domain" description="Nitroreductase" evidence="1">
    <location>
        <begin position="7"/>
        <end position="166"/>
    </location>
</feature>
<accession>A0A0W8E4B4</accession>
<dbReference type="PANTHER" id="PTHR23026:SF123">
    <property type="entry name" value="NAD(P)H NITROREDUCTASE RV3131-RELATED"/>
    <property type="match status" value="1"/>
</dbReference>
<dbReference type="GO" id="GO:0016491">
    <property type="term" value="F:oxidoreductase activity"/>
    <property type="evidence" value="ECO:0007669"/>
    <property type="project" value="InterPro"/>
</dbReference>
<dbReference type="InterPro" id="IPR050627">
    <property type="entry name" value="Nitroreductase/BluB"/>
</dbReference>
<evidence type="ECO:0000259" key="1">
    <source>
        <dbReference type="Pfam" id="PF00881"/>
    </source>
</evidence>